<dbReference type="Pfam" id="PF10977">
    <property type="entry name" value="DUF2797"/>
    <property type="match status" value="1"/>
</dbReference>
<dbReference type="EMBL" id="CP032549">
    <property type="protein sequence ID" value="QIV86230.1"/>
    <property type="molecule type" value="Genomic_DNA"/>
</dbReference>
<dbReference type="Proteomes" id="UP000502331">
    <property type="component" value="Chromosome"/>
</dbReference>
<dbReference type="InterPro" id="IPR021246">
    <property type="entry name" value="DUF2797"/>
</dbReference>
<reference evidence="1 2" key="1">
    <citation type="submission" date="2018-09" db="EMBL/GenBank/DDBJ databases">
        <title>Glutamicibacter mishrai S5-52T (LMG 29155T = KCTC 39846T).</title>
        <authorList>
            <person name="Das S.K."/>
        </authorList>
    </citation>
    <scope>NUCLEOTIDE SEQUENCE [LARGE SCALE GENOMIC DNA]</scope>
    <source>
        <strain evidence="1 2">S5-52</strain>
    </source>
</reference>
<accession>A0A6H0SGD5</accession>
<evidence type="ECO:0000313" key="1">
    <source>
        <dbReference type="EMBL" id="QIV86230.1"/>
    </source>
</evidence>
<name>A0A6H0SGD5_9MICC</name>
<sequence length="313" mass="35497">MELASVSRQLCHGISYSQHEPAPMLRLRTSENWKTEYLEQNRSLSLDVGEMKFCLGYITMNRDGSRNVLPCPKTKALRTGTQCESCRRLDHSKFMHHFHKTGEAPEGMRKYLEQPHFLYIASFAHGATKVGTTSTQSQWTRLAQQGAVIARYIARANDGTAIRVLEDLVTEHVGLSQQVRQKSKIKGLVGWELDYQQLDAINQQAANQARDFLAAQRGLDTYGVQLRDELWEQPRFARSVIDAWNSRSLHAWSTPVPGSRHKLRIRGVLGQSIMADSGEGTTLRLLDAAELKTRQVDIAEERGEFREEQSALF</sequence>
<evidence type="ECO:0000313" key="2">
    <source>
        <dbReference type="Proteomes" id="UP000502331"/>
    </source>
</evidence>
<keyword evidence="2" id="KW-1185">Reference proteome</keyword>
<organism evidence="1 2">
    <name type="scientific">Glutamicibacter mishrai</name>
    <dbReference type="NCBI Taxonomy" id="1775880"/>
    <lineage>
        <taxon>Bacteria</taxon>
        <taxon>Bacillati</taxon>
        <taxon>Actinomycetota</taxon>
        <taxon>Actinomycetes</taxon>
        <taxon>Micrococcales</taxon>
        <taxon>Micrococcaceae</taxon>
        <taxon>Glutamicibacter</taxon>
    </lineage>
</organism>
<protein>
    <submittedName>
        <fullName evidence="1">DUF2797 domain-containing protein</fullName>
    </submittedName>
</protein>
<dbReference type="RefSeq" id="WP_022874179.1">
    <property type="nucleotide sequence ID" value="NZ_CP032549.1"/>
</dbReference>
<gene>
    <name evidence="1" type="ORF">D3791_03285</name>
</gene>
<proteinExistence type="predicted"/>
<dbReference type="AlphaFoldDB" id="A0A6H0SGD5"/>